<feature type="domain" description="Periplasmic binding protein" evidence="4">
    <location>
        <begin position="54"/>
        <end position="299"/>
    </location>
</feature>
<dbReference type="PANTHER" id="PTHR46847:SF1">
    <property type="entry name" value="D-ALLOSE-BINDING PERIPLASMIC PROTEIN-RELATED"/>
    <property type="match status" value="1"/>
</dbReference>
<comment type="similarity">
    <text evidence="2">Belongs to the bacterial solute-binding protein 2 family.</text>
</comment>
<proteinExistence type="inferred from homology"/>
<evidence type="ECO:0000313" key="6">
    <source>
        <dbReference type="Proteomes" id="UP001375382"/>
    </source>
</evidence>
<dbReference type="Gene3D" id="3.40.50.2300">
    <property type="match status" value="2"/>
</dbReference>
<gene>
    <name evidence="5" type="ORF">MN202_00730</name>
</gene>
<keyword evidence="6" id="KW-1185">Reference proteome</keyword>
<sequence>MIFSIMLLCVPARADNAFVNQLASASHASAVQLSAVQAEQLNNMQLTAALAWHGASPWINAVNRGARDTFERYGVKVLVSTDAQYDPVKQVADIENIQALKPDMLLSLIIDGISAKAALQKATRQGTKLVLLSNPVPGFEHGKDFFGIVTDDMQGMGKQAAEAVFQHLGGKGKVGLIVHDANYFITNTRDNAFITALKAYSGIEVVAQSGFVKEHDTSAIASAMLLRHPELQLIYVSWDTAAEGVVQALRSDGYSAVRVVSHDLGINNLLNMAQNGNMLASVSDRPYEIGAAMARIALLAELGQGTPLFTLVPFELVTKQNISDVWQQAYRTELPRIISIALGD</sequence>
<comment type="caution">
    <text evidence="5">The sequence shown here is derived from an EMBL/GenBank/DDBJ whole genome shotgun (WGS) entry which is preliminary data.</text>
</comment>
<comment type="subcellular location">
    <subcellularLocation>
        <location evidence="1">Cell envelope</location>
    </subcellularLocation>
</comment>
<accession>A0ABU8C263</accession>
<evidence type="ECO:0000256" key="2">
    <source>
        <dbReference type="ARBA" id="ARBA00007639"/>
    </source>
</evidence>
<organism evidence="5 6">
    <name type="scientific">Rheinheimera muenzenbergensis</name>
    <dbReference type="NCBI Taxonomy" id="1193628"/>
    <lineage>
        <taxon>Bacteria</taxon>
        <taxon>Pseudomonadati</taxon>
        <taxon>Pseudomonadota</taxon>
        <taxon>Gammaproteobacteria</taxon>
        <taxon>Chromatiales</taxon>
        <taxon>Chromatiaceae</taxon>
        <taxon>Rheinheimera</taxon>
    </lineage>
</organism>
<dbReference type="PANTHER" id="PTHR46847">
    <property type="entry name" value="D-ALLOSE-BINDING PERIPLASMIC PROTEIN-RELATED"/>
    <property type="match status" value="1"/>
</dbReference>
<reference evidence="5 6" key="1">
    <citation type="journal article" date="2023" name="Ecotoxicol. Environ. Saf.">
        <title>Mercury remediation potential of mercury-resistant strain Rheinheimera metallidurans sp. nov. isolated from a municipal waste dumping site.</title>
        <authorList>
            <person name="Yadav V."/>
            <person name="Manjhi A."/>
            <person name="Vadakedath N."/>
        </authorList>
    </citation>
    <scope>NUCLEOTIDE SEQUENCE [LARGE SCALE GENOMIC DNA]</scope>
    <source>
        <strain evidence="5 6">E-49</strain>
    </source>
</reference>
<dbReference type="SUPFAM" id="SSF53822">
    <property type="entry name" value="Periplasmic binding protein-like I"/>
    <property type="match status" value="1"/>
</dbReference>
<protein>
    <submittedName>
        <fullName evidence="5">Substrate-binding domain-containing protein</fullName>
    </submittedName>
</protein>
<dbReference type="InterPro" id="IPR028082">
    <property type="entry name" value="Peripla_BP_I"/>
</dbReference>
<dbReference type="InterPro" id="IPR025997">
    <property type="entry name" value="SBP_2_dom"/>
</dbReference>
<dbReference type="Pfam" id="PF13407">
    <property type="entry name" value="Peripla_BP_4"/>
    <property type="match status" value="1"/>
</dbReference>
<evidence type="ECO:0000256" key="1">
    <source>
        <dbReference type="ARBA" id="ARBA00004196"/>
    </source>
</evidence>
<evidence type="ECO:0000313" key="5">
    <source>
        <dbReference type="EMBL" id="MEH8015743.1"/>
    </source>
</evidence>
<dbReference type="EMBL" id="JALAAR010000001">
    <property type="protein sequence ID" value="MEH8015743.1"/>
    <property type="molecule type" value="Genomic_DNA"/>
</dbReference>
<name>A0ABU8C263_9GAMM</name>
<dbReference type="CDD" id="cd06316">
    <property type="entry name" value="PBP1_ABC_sugar_binding-like"/>
    <property type="match status" value="1"/>
</dbReference>
<keyword evidence="3" id="KW-0732">Signal</keyword>
<evidence type="ECO:0000256" key="3">
    <source>
        <dbReference type="ARBA" id="ARBA00022729"/>
    </source>
</evidence>
<evidence type="ECO:0000259" key="4">
    <source>
        <dbReference type="Pfam" id="PF13407"/>
    </source>
</evidence>
<dbReference type="Proteomes" id="UP001375382">
    <property type="component" value="Unassembled WGS sequence"/>
</dbReference>
<dbReference type="RefSeq" id="WP_335734163.1">
    <property type="nucleotide sequence ID" value="NZ_JALAAR010000001.1"/>
</dbReference>